<feature type="region of interest" description="Disordered" evidence="1">
    <location>
        <begin position="1"/>
        <end position="34"/>
    </location>
</feature>
<evidence type="ECO:0000313" key="3">
    <source>
        <dbReference type="Proteomes" id="UP000266841"/>
    </source>
</evidence>
<reference evidence="2 3" key="1">
    <citation type="journal article" date="2012" name="Genome Biol.">
        <title>Genome and low-iron response of an oceanic diatom adapted to chronic iron limitation.</title>
        <authorList>
            <person name="Lommer M."/>
            <person name="Specht M."/>
            <person name="Roy A.S."/>
            <person name="Kraemer L."/>
            <person name="Andreson R."/>
            <person name="Gutowska M.A."/>
            <person name="Wolf J."/>
            <person name="Bergner S.V."/>
            <person name="Schilhabel M.B."/>
            <person name="Klostermeier U.C."/>
            <person name="Beiko R.G."/>
            <person name="Rosenstiel P."/>
            <person name="Hippler M."/>
            <person name="Laroche J."/>
        </authorList>
    </citation>
    <scope>NUCLEOTIDE SEQUENCE [LARGE SCALE GENOMIC DNA]</scope>
    <source>
        <strain evidence="2 3">CCMP1005</strain>
    </source>
</reference>
<accession>K0TLS6</accession>
<dbReference type="eggNOG" id="ENOG502S80E">
    <property type="taxonomic scope" value="Eukaryota"/>
</dbReference>
<sequence length="435" mass="48921">MVVQGKKKRRSKTHKNDTERETDPRGEASVGSATKTSVFAKTQSAMGNDKLDDMAFAEVFSGHPLVRVGKYVLIPYVLYLSYYYFQLQHPEVVSLVTLGLVRLRPAIYNSASPRQVLIVGTQGSGTVQMASTLKRQLGLEIEHESTDAAWSFARDGSVSWFHGIRFFAPTSQKEKLDSIHALCSAPQSTHENMGFHPAMYGPPRNKCSYRSKWNDCWKSECYMILLQEWACMSNLSCDINFRANLHQVRNPVHNIESLITKFCVGGLEGSVQEPFVKYASALFPTHDFANDSCIDAVSYFVVMYLEAMVKAREKGHIDNFYRVEDSSACAVVDAAGLTQLSTTVYEPNYEHVSKLCNESDVRSAAQNVVGQDRNKVNKGQVALAWDDFLGGRHGSKRKDGDHELVQRLKRLFAAFSYDPTKILDKPEFSHRFVEL</sequence>
<feature type="compositionally biased region" description="Basic residues" evidence="1">
    <location>
        <begin position="1"/>
        <end position="13"/>
    </location>
</feature>
<keyword evidence="3" id="KW-1185">Reference proteome</keyword>
<organism evidence="2 3">
    <name type="scientific">Thalassiosira oceanica</name>
    <name type="common">Marine diatom</name>
    <dbReference type="NCBI Taxonomy" id="159749"/>
    <lineage>
        <taxon>Eukaryota</taxon>
        <taxon>Sar</taxon>
        <taxon>Stramenopiles</taxon>
        <taxon>Ochrophyta</taxon>
        <taxon>Bacillariophyta</taxon>
        <taxon>Coscinodiscophyceae</taxon>
        <taxon>Thalassiosirophycidae</taxon>
        <taxon>Thalassiosirales</taxon>
        <taxon>Thalassiosiraceae</taxon>
        <taxon>Thalassiosira</taxon>
    </lineage>
</organism>
<name>K0TLS6_THAOC</name>
<dbReference type="EMBL" id="AGNL01002863">
    <property type="protein sequence ID" value="EJK75571.1"/>
    <property type="molecule type" value="Genomic_DNA"/>
</dbReference>
<dbReference type="OrthoDB" id="41867at2759"/>
<protein>
    <submittedName>
        <fullName evidence="2">Uncharacterized protein</fullName>
    </submittedName>
</protein>
<gene>
    <name evidence="2" type="ORF">THAOC_02702</name>
</gene>
<feature type="compositionally biased region" description="Basic and acidic residues" evidence="1">
    <location>
        <begin position="14"/>
        <end position="26"/>
    </location>
</feature>
<evidence type="ECO:0000256" key="1">
    <source>
        <dbReference type="SAM" id="MobiDB-lite"/>
    </source>
</evidence>
<dbReference type="OMA" id="ESTDAAW"/>
<evidence type="ECO:0000313" key="2">
    <source>
        <dbReference type="EMBL" id="EJK75571.1"/>
    </source>
</evidence>
<proteinExistence type="predicted"/>
<dbReference type="AlphaFoldDB" id="K0TLS6"/>
<comment type="caution">
    <text evidence="2">The sequence shown here is derived from an EMBL/GenBank/DDBJ whole genome shotgun (WGS) entry which is preliminary data.</text>
</comment>
<dbReference type="Proteomes" id="UP000266841">
    <property type="component" value="Unassembled WGS sequence"/>
</dbReference>